<keyword evidence="3" id="KW-1185">Reference proteome</keyword>
<protein>
    <submittedName>
        <fullName evidence="2">Uncharacterized protein</fullName>
    </submittedName>
</protein>
<dbReference type="RefSeq" id="WP_259538628.1">
    <property type="nucleotide sequence ID" value="NZ_JANLCJ010000002.1"/>
</dbReference>
<feature type="region of interest" description="Disordered" evidence="1">
    <location>
        <begin position="114"/>
        <end position="159"/>
    </location>
</feature>
<dbReference type="Proteomes" id="UP001165586">
    <property type="component" value="Unassembled WGS sequence"/>
</dbReference>
<dbReference type="EMBL" id="JANLCJ010000002">
    <property type="protein sequence ID" value="MCS5733808.1"/>
    <property type="molecule type" value="Genomic_DNA"/>
</dbReference>
<proteinExistence type="predicted"/>
<evidence type="ECO:0000313" key="3">
    <source>
        <dbReference type="Proteomes" id="UP001165586"/>
    </source>
</evidence>
<sequence length="279" mass="30852">MTRHEHARIDWPQLLSFVEEHRPGWRATLRGAAPADLRALDTRSPKPLPVNYVEFLRHFGAHDGGYPVFPAHRYLARDLLGAPPPRWDPAHYLLIGLMKDTNSEAPFDLLLDLADTPDPSDDSNARSIDAPLVGLPPAHDENDEAPDDDDDPNPLPDLLAPSLADRLIRNLAWDAAIRDKPLKGRLVSFCAPSPHRSATRIRQAELVHAIANLGYDPCVSTTPNTWLGRRAETLVTVYTAPTNNLVMVEARATAPAALTELTDELQRQNLADPIRIIGD</sequence>
<evidence type="ECO:0000256" key="1">
    <source>
        <dbReference type="SAM" id="MobiDB-lite"/>
    </source>
</evidence>
<organism evidence="2 3">
    <name type="scientific">Herbiconiux daphne</name>
    <dbReference type="NCBI Taxonomy" id="2970914"/>
    <lineage>
        <taxon>Bacteria</taxon>
        <taxon>Bacillati</taxon>
        <taxon>Actinomycetota</taxon>
        <taxon>Actinomycetes</taxon>
        <taxon>Micrococcales</taxon>
        <taxon>Microbacteriaceae</taxon>
        <taxon>Herbiconiux</taxon>
    </lineage>
</organism>
<evidence type="ECO:0000313" key="2">
    <source>
        <dbReference type="EMBL" id="MCS5733808.1"/>
    </source>
</evidence>
<reference evidence="2" key="1">
    <citation type="submission" date="2022-08" db="EMBL/GenBank/DDBJ databases">
        <authorList>
            <person name="Deng Y."/>
            <person name="Han X.-F."/>
            <person name="Zhang Y.-Q."/>
        </authorList>
    </citation>
    <scope>NUCLEOTIDE SEQUENCE</scope>
    <source>
        <strain evidence="2">CPCC 203386</strain>
    </source>
</reference>
<name>A0ABT2H1I5_9MICO</name>
<gene>
    <name evidence="2" type="ORF">N1032_08655</name>
</gene>
<accession>A0ABT2H1I5</accession>
<feature type="compositionally biased region" description="Acidic residues" evidence="1">
    <location>
        <begin position="141"/>
        <end position="152"/>
    </location>
</feature>
<comment type="caution">
    <text evidence="2">The sequence shown here is derived from an EMBL/GenBank/DDBJ whole genome shotgun (WGS) entry which is preliminary data.</text>
</comment>